<name>A0A7K8NSH7_CASCA</name>
<evidence type="ECO:0000256" key="3">
    <source>
        <dbReference type="ARBA" id="ARBA00037883"/>
    </source>
</evidence>
<dbReference type="Gene3D" id="3.90.1200.10">
    <property type="match status" value="1"/>
</dbReference>
<keyword evidence="6" id="KW-0418">Kinase</keyword>
<dbReference type="PANTHER" id="PTHR22603">
    <property type="entry name" value="CHOLINE/ETHANOALAMINE KINASE"/>
    <property type="match status" value="1"/>
</dbReference>
<gene>
    <name evidence="6" type="primary">Chkb</name>
    <name evidence="6" type="ORF">CASCAS_R14756</name>
</gene>
<keyword evidence="1" id="KW-0443">Lipid metabolism</keyword>
<evidence type="ECO:0000256" key="1">
    <source>
        <dbReference type="ARBA" id="ARBA00023209"/>
    </source>
</evidence>
<reference evidence="6 7" key="1">
    <citation type="submission" date="2019-09" db="EMBL/GenBank/DDBJ databases">
        <title>Bird 10,000 Genomes (B10K) Project - Family phase.</title>
        <authorList>
            <person name="Zhang G."/>
        </authorList>
    </citation>
    <scope>NUCLEOTIDE SEQUENCE [LARGE SCALE GENOMIC DNA]</scope>
    <source>
        <strain evidence="6">B10K-LSUMZ-50683</strain>
        <tissue evidence="6">Muscle</tissue>
    </source>
</reference>
<evidence type="ECO:0000313" key="7">
    <source>
        <dbReference type="Proteomes" id="UP000524187"/>
    </source>
</evidence>
<dbReference type="PANTHER" id="PTHR22603:SF35">
    <property type="entry name" value="CHOLINE_ETHANOLAMINE KINASE"/>
    <property type="match status" value="1"/>
</dbReference>
<dbReference type="EMBL" id="VWPT01000317">
    <property type="protein sequence ID" value="NXE56239.1"/>
    <property type="molecule type" value="Genomic_DNA"/>
</dbReference>
<keyword evidence="1" id="KW-0594">Phospholipid biosynthesis</keyword>
<dbReference type="Pfam" id="PF01633">
    <property type="entry name" value="Choline_kinase"/>
    <property type="match status" value="1"/>
</dbReference>
<dbReference type="SUPFAM" id="SSF56112">
    <property type="entry name" value="Protein kinase-like (PK-like)"/>
    <property type="match status" value="1"/>
</dbReference>
<dbReference type="InterPro" id="IPR011009">
    <property type="entry name" value="Kinase-like_dom_sf"/>
</dbReference>
<dbReference type="AlphaFoldDB" id="A0A7K8NSH7"/>
<sequence length="51" mass="5894">ADGCSPVRFALASHFFWGLWSILQAKISTIKFGYLDYAQSRFEAYFQQKAQ</sequence>
<protein>
    <recommendedName>
        <fullName evidence="5">ethanolamine kinase</fullName>
        <ecNumber evidence="5">2.7.1.82</ecNumber>
    </recommendedName>
</protein>
<proteinExistence type="inferred from homology"/>
<dbReference type="GO" id="GO:0004103">
    <property type="term" value="F:choline kinase activity"/>
    <property type="evidence" value="ECO:0007669"/>
    <property type="project" value="TreeGrafter"/>
</dbReference>
<feature type="non-terminal residue" evidence="6">
    <location>
        <position position="51"/>
    </location>
</feature>
<dbReference type="GO" id="GO:0005737">
    <property type="term" value="C:cytoplasm"/>
    <property type="evidence" value="ECO:0007669"/>
    <property type="project" value="TreeGrafter"/>
</dbReference>
<accession>A0A7K8NSH7</accession>
<evidence type="ECO:0000256" key="4">
    <source>
        <dbReference type="ARBA" id="ARBA00038211"/>
    </source>
</evidence>
<organism evidence="6 7">
    <name type="scientific">Casuarius casuarius</name>
    <name type="common">Southern cassowary</name>
    <name type="synonym">Struthio casuarius</name>
    <dbReference type="NCBI Taxonomy" id="8787"/>
    <lineage>
        <taxon>Eukaryota</taxon>
        <taxon>Metazoa</taxon>
        <taxon>Chordata</taxon>
        <taxon>Craniata</taxon>
        <taxon>Vertebrata</taxon>
        <taxon>Euteleostomi</taxon>
        <taxon>Archelosauria</taxon>
        <taxon>Archosauria</taxon>
        <taxon>Dinosauria</taxon>
        <taxon>Saurischia</taxon>
        <taxon>Theropoda</taxon>
        <taxon>Coelurosauria</taxon>
        <taxon>Aves</taxon>
        <taxon>Palaeognathae</taxon>
        <taxon>Casuariiformes</taxon>
        <taxon>Casuariidae</taxon>
        <taxon>Casuarius</taxon>
    </lineage>
</organism>
<keyword evidence="2" id="KW-1208">Phospholipid metabolism</keyword>
<comment type="similarity">
    <text evidence="4">Belongs to the choline/ethanolamine kinase family.</text>
</comment>
<keyword evidence="1" id="KW-0444">Lipid biosynthesis</keyword>
<evidence type="ECO:0000313" key="6">
    <source>
        <dbReference type="EMBL" id="NXE56239.1"/>
    </source>
</evidence>
<dbReference type="GO" id="GO:0006646">
    <property type="term" value="P:phosphatidylethanolamine biosynthetic process"/>
    <property type="evidence" value="ECO:0007669"/>
    <property type="project" value="TreeGrafter"/>
</dbReference>
<dbReference type="EC" id="2.7.1.82" evidence="5"/>
<feature type="non-terminal residue" evidence="6">
    <location>
        <position position="1"/>
    </location>
</feature>
<dbReference type="GO" id="GO:0004305">
    <property type="term" value="F:ethanolamine kinase activity"/>
    <property type="evidence" value="ECO:0007669"/>
    <property type="project" value="UniProtKB-EC"/>
</dbReference>
<evidence type="ECO:0000256" key="5">
    <source>
        <dbReference type="ARBA" id="ARBA00038874"/>
    </source>
</evidence>
<evidence type="ECO:0000256" key="2">
    <source>
        <dbReference type="ARBA" id="ARBA00023264"/>
    </source>
</evidence>
<dbReference type="Proteomes" id="UP000524187">
    <property type="component" value="Unassembled WGS sequence"/>
</dbReference>
<comment type="caution">
    <text evidence="6">The sequence shown here is derived from an EMBL/GenBank/DDBJ whole genome shotgun (WGS) entry which is preliminary data.</text>
</comment>
<keyword evidence="7" id="KW-1185">Reference proteome</keyword>
<keyword evidence="6" id="KW-0808">Transferase</keyword>
<comment type="pathway">
    <text evidence="3">Phospholipid metabolism; phosphatidylethanolamine biosynthesis; phosphatidylethanolamine from ethanolamine: step 1/3.</text>
</comment>